<dbReference type="Gene3D" id="3.40.50.10090">
    <property type="match status" value="2"/>
</dbReference>
<dbReference type="InterPro" id="IPR003754">
    <property type="entry name" value="4pyrrol_synth_uPrphyn_synth"/>
</dbReference>
<name>A0A1I1R9I3_9RHOB</name>
<proteinExistence type="predicted"/>
<evidence type="ECO:0000259" key="1">
    <source>
        <dbReference type="Pfam" id="PF02602"/>
    </source>
</evidence>
<protein>
    <submittedName>
        <fullName evidence="2">Uroporphyrinogen-III synthase</fullName>
    </submittedName>
</protein>
<organism evidence="2 3">
    <name type="scientific">Tropicimonas isoalkanivorans</name>
    <dbReference type="NCBI Taxonomy" id="441112"/>
    <lineage>
        <taxon>Bacteria</taxon>
        <taxon>Pseudomonadati</taxon>
        <taxon>Pseudomonadota</taxon>
        <taxon>Alphaproteobacteria</taxon>
        <taxon>Rhodobacterales</taxon>
        <taxon>Roseobacteraceae</taxon>
        <taxon>Tropicimonas</taxon>
    </lineage>
</organism>
<dbReference type="EMBL" id="FOLG01000027">
    <property type="protein sequence ID" value="SFD28818.1"/>
    <property type="molecule type" value="Genomic_DNA"/>
</dbReference>
<dbReference type="RefSeq" id="WP_177208462.1">
    <property type="nucleotide sequence ID" value="NZ_FOLG01000027.1"/>
</dbReference>
<dbReference type="Pfam" id="PF02602">
    <property type="entry name" value="HEM4"/>
    <property type="match status" value="1"/>
</dbReference>
<evidence type="ECO:0000313" key="3">
    <source>
        <dbReference type="Proteomes" id="UP000198728"/>
    </source>
</evidence>
<dbReference type="InterPro" id="IPR036108">
    <property type="entry name" value="4pyrrol_syn_uPrphyn_synt_sf"/>
</dbReference>
<dbReference type="CDD" id="cd06578">
    <property type="entry name" value="HemD"/>
    <property type="match status" value="1"/>
</dbReference>
<dbReference type="Proteomes" id="UP000198728">
    <property type="component" value="Unassembled WGS sequence"/>
</dbReference>
<dbReference type="STRING" id="441112.SAMN04488094_1276"/>
<dbReference type="AlphaFoldDB" id="A0A1I1R9I3"/>
<evidence type="ECO:0000313" key="2">
    <source>
        <dbReference type="EMBL" id="SFD28818.1"/>
    </source>
</evidence>
<accession>A0A1I1R9I3</accession>
<feature type="domain" description="Tetrapyrrole biosynthesis uroporphyrinogen III synthase" evidence="1">
    <location>
        <begin position="31"/>
        <end position="225"/>
    </location>
</feature>
<sequence>MNLSRTTLLLTRPEEASRRFADDVARGVGRFGKVVIAPVLEIVPVEAELPDAAAVDWIFTSANAVPVGQGVGAGGAAWCVGSRTAEAAKRAGFDVRAVAQDAESLRNVIFSNPPERPMIHVAGRHRRGDLAGDLQAAGIEARAVTVYDQQPCALSEAARRVLERPGDVVAPLFSPRSARLFGSAAKGRIARIFAVAISAATAEAWEPLAGERVIVSQTPDGEGMLATLGSLFDADRSA</sequence>
<dbReference type="GO" id="GO:0004852">
    <property type="term" value="F:uroporphyrinogen-III synthase activity"/>
    <property type="evidence" value="ECO:0007669"/>
    <property type="project" value="InterPro"/>
</dbReference>
<gene>
    <name evidence="2" type="ORF">SAMN04488094_1276</name>
</gene>
<reference evidence="2 3" key="1">
    <citation type="submission" date="2016-10" db="EMBL/GenBank/DDBJ databases">
        <authorList>
            <person name="de Groot N.N."/>
        </authorList>
    </citation>
    <scope>NUCLEOTIDE SEQUENCE [LARGE SCALE GENOMIC DNA]</scope>
    <source>
        <strain evidence="2 3">DSM 19548</strain>
    </source>
</reference>
<keyword evidence="3" id="KW-1185">Reference proteome</keyword>
<dbReference type="SUPFAM" id="SSF69618">
    <property type="entry name" value="HemD-like"/>
    <property type="match status" value="1"/>
</dbReference>
<dbReference type="GO" id="GO:0033014">
    <property type="term" value="P:tetrapyrrole biosynthetic process"/>
    <property type="evidence" value="ECO:0007669"/>
    <property type="project" value="InterPro"/>
</dbReference>